<sequence>MAESEEKLLKDYFQKIDAEAEEILDVKLDTAIRKGMQQGNRTRLSFRKRYAVVVLVVLTFALLIIVPWANQMINPVRAQLPPKSWGQLEVFRPVIANNLTIKSALDAGMMKQVNISSPEVDGITWTVNGILADRRGIAVLYTIQNNTDQKMRLFGLSLKKTPEDKYHLSGYSGFSTSNAQEVGFPGTTRMYEQIVWDKYQDEIPEELNITLSLFPDALGQVFNNKDIKEMDVKIPLEADNNYFQGELVDLKDSLSIGGQKIIMDQVYIGPTGIYMRETFGRENTMRIFSLLSPKLVLGKGDHQEELMWASGSNIYHNDNMRPDDPVKLEVEGISALDQSEVELVINTETQQILKAPDNYLTISKRTADEEKGIIVLDLMIPKKVEELHEATGFGIDDNFVDSAGSGHWLVHDSEGYSRYREYREDAKGTTITYFLNVGKEKLPQPLTFRFTNYPNMIMEADSVRIR</sequence>
<dbReference type="AlphaFoldDB" id="A0AAD0P3N3"/>
<keyword evidence="1" id="KW-1133">Transmembrane helix</keyword>
<dbReference type="Proteomes" id="UP000249163">
    <property type="component" value="Chromosome"/>
</dbReference>
<keyword evidence="1" id="KW-0812">Transmembrane</keyword>
<proteinExistence type="predicted"/>
<protein>
    <recommendedName>
        <fullName evidence="4">DUF4179 domain-containing protein</fullName>
    </recommendedName>
</protein>
<dbReference type="RefSeq" id="WP_111503632.1">
    <property type="nucleotide sequence ID" value="NZ_CP021965.1"/>
</dbReference>
<name>A0AAD0P3N3_9BACL</name>
<evidence type="ECO:0008006" key="4">
    <source>
        <dbReference type="Google" id="ProtNLM"/>
    </source>
</evidence>
<evidence type="ECO:0000313" key="3">
    <source>
        <dbReference type="Proteomes" id="UP000249163"/>
    </source>
</evidence>
<accession>A0AAD0P3N3</accession>
<keyword evidence="1" id="KW-0472">Membrane</keyword>
<dbReference type="EMBL" id="CP021965">
    <property type="protein sequence ID" value="AWV33270.1"/>
    <property type="molecule type" value="Genomic_DNA"/>
</dbReference>
<evidence type="ECO:0000313" key="2">
    <source>
        <dbReference type="EMBL" id="AWV33270.1"/>
    </source>
</evidence>
<reference evidence="2 3" key="1">
    <citation type="submission" date="2017-06" db="EMBL/GenBank/DDBJ databases">
        <title>Complete genome sequence of Paenibacillus odorifer CBA7130.</title>
        <authorList>
            <person name="Nam Y.-D."/>
            <person name="Kang J."/>
            <person name="Chung W.-H."/>
        </authorList>
    </citation>
    <scope>NUCLEOTIDE SEQUENCE [LARGE SCALE GENOMIC DNA]</scope>
    <source>
        <strain evidence="2 3">CBA7130</strain>
    </source>
</reference>
<organism evidence="2 3">
    <name type="scientific">Paenibacillus odorifer</name>
    <dbReference type="NCBI Taxonomy" id="189426"/>
    <lineage>
        <taxon>Bacteria</taxon>
        <taxon>Bacillati</taxon>
        <taxon>Bacillota</taxon>
        <taxon>Bacilli</taxon>
        <taxon>Bacillales</taxon>
        <taxon>Paenibacillaceae</taxon>
        <taxon>Paenibacillus</taxon>
    </lineage>
</organism>
<gene>
    <name evidence="2" type="ORF">CD191_11950</name>
</gene>
<feature type="transmembrane region" description="Helical" evidence="1">
    <location>
        <begin position="50"/>
        <end position="69"/>
    </location>
</feature>
<evidence type="ECO:0000256" key="1">
    <source>
        <dbReference type="SAM" id="Phobius"/>
    </source>
</evidence>